<dbReference type="Proteomes" id="UP001232725">
    <property type="component" value="Unassembled WGS sequence"/>
</dbReference>
<organism evidence="1 2">
    <name type="scientific">Arthrobacter horti</name>
    <dbReference type="NCBI Taxonomy" id="3068273"/>
    <lineage>
        <taxon>Bacteria</taxon>
        <taxon>Bacillati</taxon>
        <taxon>Actinomycetota</taxon>
        <taxon>Actinomycetes</taxon>
        <taxon>Micrococcales</taxon>
        <taxon>Micrococcaceae</taxon>
        <taxon>Arthrobacter</taxon>
    </lineage>
</organism>
<evidence type="ECO:0000313" key="1">
    <source>
        <dbReference type="EMBL" id="MDP5227784.1"/>
    </source>
</evidence>
<gene>
    <name evidence="1" type="ORF">Q9R02_11515</name>
</gene>
<dbReference type="RefSeq" id="WP_305996835.1">
    <property type="nucleotide sequence ID" value="NZ_JAVALS010000007.1"/>
</dbReference>
<name>A0ABT9IQA3_9MICC</name>
<accession>A0ABT9IQA3</accession>
<reference evidence="1 2" key="1">
    <citation type="submission" date="2023-08" db="EMBL/GenBank/DDBJ databases">
        <title>Arthrobacter horti sp. nov., isolated from forest soil.</title>
        <authorList>
            <person name="Park M."/>
        </authorList>
    </citation>
    <scope>NUCLEOTIDE SEQUENCE [LARGE SCALE GENOMIC DNA]</scope>
    <source>
        <strain evidence="1 2">YJM1</strain>
    </source>
</reference>
<evidence type="ECO:0000313" key="2">
    <source>
        <dbReference type="Proteomes" id="UP001232725"/>
    </source>
</evidence>
<sequence length="80" mass="8785">MREIVDYSLTGKIGRVTGRIAPGTVGEVMLPFQGGTSAFHAHPLDGTSVFETGEKVLVIRYEPPLTVFVEELPEVLRSER</sequence>
<keyword evidence="2" id="KW-1185">Reference proteome</keyword>
<comment type="caution">
    <text evidence="1">The sequence shown here is derived from an EMBL/GenBank/DDBJ whole genome shotgun (WGS) entry which is preliminary data.</text>
</comment>
<dbReference type="Gene3D" id="2.40.50.140">
    <property type="entry name" value="Nucleic acid-binding proteins"/>
    <property type="match status" value="1"/>
</dbReference>
<dbReference type="EMBL" id="JAVALS010000007">
    <property type="protein sequence ID" value="MDP5227784.1"/>
    <property type="molecule type" value="Genomic_DNA"/>
</dbReference>
<protein>
    <submittedName>
        <fullName evidence="1">Uncharacterized protein</fullName>
    </submittedName>
</protein>
<dbReference type="InterPro" id="IPR012340">
    <property type="entry name" value="NA-bd_OB-fold"/>
</dbReference>
<proteinExistence type="predicted"/>